<comment type="caution">
    <text evidence="3">The sequence shown here is derived from an EMBL/GenBank/DDBJ whole genome shotgun (WGS) entry which is preliminary data.</text>
</comment>
<accession>A0A6B2JVU5</accession>
<feature type="domain" description="DUF3859" evidence="2">
    <location>
        <begin position="55"/>
        <end position="146"/>
    </location>
</feature>
<protein>
    <submittedName>
        <fullName evidence="3">DUF3859 domain-containing protein</fullName>
    </submittedName>
</protein>
<gene>
    <name evidence="3" type="ORF">GZA08_14765</name>
</gene>
<reference evidence="3 4" key="1">
    <citation type="submission" date="2020-02" db="EMBL/GenBank/DDBJ databases">
        <title>Pseudoroseicyclus tamarix, sp. nov., isolated from offshore sediment of a Tamarix chinensis forest.</title>
        <authorList>
            <person name="Gai Y."/>
        </authorList>
    </citation>
    <scope>NUCLEOTIDE SEQUENCE [LARGE SCALE GENOMIC DNA]</scope>
    <source>
        <strain evidence="3 4">CLL3-39</strain>
    </source>
</reference>
<feature type="chain" id="PRO_5025639420" evidence="1">
    <location>
        <begin position="23"/>
        <end position="162"/>
    </location>
</feature>
<organism evidence="3 4">
    <name type="scientific">Pseudoroseicyclus tamaricis</name>
    <dbReference type="NCBI Taxonomy" id="2705421"/>
    <lineage>
        <taxon>Bacteria</taxon>
        <taxon>Pseudomonadati</taxon>
        <taxon>Pseudomonadota</taxon>
        <taxon>Alphaproteobacteria</taxon>
        <taxon>Rhodobacterales</taxon>
        <taxon>Paracoccaceae</taxon>
        <taxon>Pseudoroseicyclus</taxon>
    </lineage>
</organism>
<dbReference type="Gene3D" id="2.60.40.2390">
    <property type="match status" value="1"/>
</dbReference>
<evidence type="ECO:0000313" key="4">
    <source>
        <dbReference type="Proteomes" id="UP000474757"/>
    </source>
</evidence>
<evidence type="ECO:0000256" key="1">
    <source>
        <dbReference type="SAM" id="SignalP"/>
    </source>
</evidence>
<keyword evidence="4" id="KW-1185">Reference proteome</keyword>
<dbReference type="Pfam" id="PF12975">
    <property type="entry name" value="DUF3859"/>
    <property type="match status" value="1"/>
</dbReference>
<feature type="signal peptide" evidence="1">
    <location>
        <begin position="1"/>
        <end position="22"/>
    </location>
</feature>
<dbReference type="Proteomes" id="UP000474757">
    <property type="component" value="Unassembled WGS sequence"/>
</dbReference>
<evidence type="ECO:0000259" key="2">
    <source>
        <dbReference type="Pfam" id="PF12975"/>
    </source>
</evidence>
<dbReference type="AlphaFoldDB" id="A0A6B2JVU5"/>
<proteinExistence type="predicted"/>
<keyword evidence="1" id="KW-0732">Signal</keyword>
<dbReference type="EMBL" id="JAAGAB010000003">
    <property type="protein sequence ID" value="NDV02230.1"/>
    <property type="molecule type" value="Genomic_DNA"/>
</dbReference>
<dbReference type="RefSeq" id="WP_163894968.1">
    <property type="nucleotide sequence ID" value="NZ_JAAFYS010000003.1"/>
</dbReference>
<name>A0A6B2JVU5_9RHOB</name>
<dbReference type="InterPro" id="IPR024331">
    <property type="entry name" value="DUF3859"/>
</dbReference>
<sequence>MARFRHALAALAFAAAAAPAAAEDYVSDSISGWHAGAVCSSSFPAGGVRDALPFIAETQVVPAALGIGFGVEAQSALGDIPNVTVVVTHPAFGGEGSQQQRFNMSISGTALSAFYYRLEEPQEVQTGIWRIEAQANGQVLYGIDFELIAPSPGDGLLRACAQ</sequence>
<evidence type="ECO:0000313" key="3">
    <source>
        <dbReference type="EMBL" id="NDV02230.1"/>
    </source>
</evidence>